<accession>A0AAW1MLJ8</accession>
<reference evidence="2 3" key="1">
    <citation type="journal article" date="2024" name="BMC Genomics">
        <title>De novo assembly and annotation of Popillia japonica's genome with initial clues to its potential as an invasive pest.</title>
        <authorList>
            <person name="Cucini C."/>
            <person name="Boschi S."/>
            <person name="Funari R."/>
            <person name="Cardaioli E."/>
            <person name="Iannotti N."/>
            <person name="Marturano G."/>
            <person name="Paoli F."/>
            <person name="Bruttini M."/>
            <person name="Carapelli A."/>
            <person name="Frati F."/>
            <person name="Nardi F."/>
        </authorList>
    </citation>
    <scope>NUCLEOTIDE SEQUENCE [LARGE SCALE GENOMIC DNA]</scope>
    <source>
        <strain evidence="2">DMR45628</strain>
    </source>
</reference>
<feature type="compositionally biased region" description="Polar residues" evidence="1">
    <location>
        <begin position="132"/>
        <end position="146"/>
    </location>
</feature>
<sequence length="165" mass="18586">MHLIGREPLNDNIDTNYPEDNLRVYSVIATTAENEKRLQNETEQDSTLQKIKRNRRFLRPLRETPTDSEESTKAHECGRDVDKQDDCSYTSDINHSNKSVVTVPTPESSDINHSNKSVVKTQSGSDLAPDQSDLNASFSESISTRDLPTKTRSGRIVKPVSRLDL</sequence>
<feature type="compositionally biased region" description="Basic and acidic residues" evidence="1">
    <location>
        <begin position="60"/>
        <end position="86"/>
    </location>
</feature>
<keyword evidence="3" id="KW-1185">Reference proteome</keyword>
<evidence type="ECO:0000256" key="1">
    <source>
        <dbReference type="SAM" id="MobiDB-lite"/>
    </source>
</evidence>
<feature type="compositionally biased region" description="Basic residues" evidence="1">
    <location>
        <begin position="50"/>
        <end position="59"/>
    </location>
</feature>
<feature type="region of interest" description="Disordered" evidence="1">
    <location>
        <begin position="37"/>
        <end position="165"/>
    </location>
</feature>
<gene>
    <name evidence="2" type="ORF">QE152_g5743</name>
</gene>
<dbReference type="Proteomes" id="UP001458880">
    <property type="component" value="Unassembled WGS sequence"/>
</dbReference>
<comment type="caution">
    <text evidence="2">The sequence shown here is derived from an EMBL/GenBank/DDBJ whole genome shotgun (WGS) entry which is preliminary data.</text>
</comment>
<proteinExistence type="predicted"/>
<dbReference type="AlphaFoldDB" id="A0AAW1MLJ8"/>
<organism evidence="2 3">
    <name type="scientific">Popillia japonica</name>
    <name type="common">Japanese beetle</name>
    <dbReference type="NCBI Taxonomy" id="7064"/>
    <lineage>
        <taxon>Eukaryota</taxon>
        <taxon>Metazoa</taxon>
        <taxon>Ecdysozoa</taxon>
        <taxon>Arthropoda</taxon>
        <taxon>Hexapoda</taxon>
        <taxon>Insecta</taxon>
        <taxon>Pterygota</taxon>
        <taxon>Neoptera</taxon>
        <taxon>Endopterygota</taxon>
        <taxon>Coleoptera</taxon>
        <taxon>Polyphaga</taxon>
        <taxon>Scarabaeiformia</taxon>
        <taxon>Scarabaeidae</taxon>
        <taxon>Rutelinae</taxon>
        <taxon>Popillia</taxon>
    </lineage>
</organism>
<evidence type="ECO:0000313" key="3">
    <source>
        <dbReference type="Proteomes" id="UP001458880"/>
    </source>
</evidence>
<protein>
    <submittedName>
        <fullName evidence="2">Uncharacterized protein</fullName>
    </submittedName>
</protein>
<name>A0AAW1MLJ8_POPJA</name>
<evidence type="ECO:0000313" key="2">
    <source>
        <dbReference type="EMBL" id="KAK9746915.1"/>
    </source>
</evidence>
<feature type="compositionally biased region" description="Polar residues" evidence="1">
    <location>
        <begin position="87"/>
        <end position="125"/>
    </location>
</feature>
<dbReference type="EMBL" id="JASPKY010000036">
    <property type="protein sequence ID" value="KAK9746915.1"/>
    <property type="molecule type" value="Genomic_DNA"/>
</dbReference>